<evidence type="ECO:0000313" key="2">
    <source>
        <dbReference type="EMBL" id="KAK1790616.1"/>
    </source>
</evidence>
<keyword evidence="3" id="KW-1185">Reference proteome</keyword>
<feature type="region of interest" description="Disordered" evidence="1">
    <location>
        <begin position="183"/>
        <end position="326"/>
    </location>
</feature>
<dbReference type="AlphaFoldDB" id="A0AAD8Z314"/>
<reference evidence="2" key="1">
    <citation type="submission" date="2023-03" db="EMBL/GenBank/DDBJ databases">
        <title>Electrophorus voltai genome.</title>
        <authorList>
            <person name="Bian C."/>
        </authorList>
    </citation>
    <scope>NUCLEOTIDE SEQUENCE</scope>
    <source>
        <strain evidence="2">CB-2022</strain>
        <tissue evidence="2">Muscle</tissue>
    </source>
</reference>
<dbReference type="Proteomes" id="UP001239994">
    <property type="component" value="Unassembled WGS sequence"/>
</dbReference>
<name>A0AAD8Z314_9TELE</name>
<evidence type="ECO:0000313" key="3">
    <source>
        <dbReference type="Proteomes" id="UP001239994"/>
    </source>
</evidence>
<gene>
    <name evidence="2" type="ORF">P4O66_014492</name>
</gene>
<feature type="region of interest" description="Disordered" evidence="1">
    <location>
        <begin position="11"/>
        <end position="124"/>
    </location>
</feature>
<organism evidence="2 3">
    <name type="scientific">Electrophorus voltai</name>
    <dbReference type="NCBI Taxonomy" id="2609070"/>
    <lineage>
        <taxon>Eukaryota</taxon>
        <taxon>Metazoa</taxon>
        <taxon>Chordata</taxon>
        <taxon>Craniata</taxon>
        <taxon>Vertebrata</taxon>
        <taxon>Euteleostomi</taxon>
        <taxon>Actinopterygii</taxon>
        <taxon>Neopterygii</taxon>
        <taxon>Teleostei</taxon>
        <taxon>Ostariophysi</taxon>
        <taxon>Gymnotiformes</taxon>
        <taxon>Gymnotoidei</taxon>
        <taxon>Gymnotidae</taxon>
        <taxon>Electrophorus</taxon>
    </lineage>
</organism>
<protein>
    <submittedName>
        <fullName evidence="2">Uncharacterized protein</fullName>
    </submittedName>
</protein>
<evidence type="ECO:0000256" key="1">
    <source>
        <dbReference type="SAM" id="MobiDB-lite"/>
    </source>
</evidence>
<feature type="compositionally biased region" description="Polar residues" evidence="1">
    <location>
        <begin position="29"/>
        <end position="44"/>
    </location>
</feature>
<feature type="compositionally biased region" description="Basic and acidic residues" evidence="1">
    <location>
        <begin position="229"/>
        <end position="242"/>
    </location>
</feature>
<comment type="caution">
    <text evidence="2">The sequence shown here is derived from an EMBL/GenBank/DDBJ whole genome shotgun (WGS) entry which is preliminary data.</text>
</comment>
<proteinExistence type="predicted"/>
<feature type="compositionally biased region" description="Polar residues" evidence="1">
    <location>
        <begin position="103"/>
        <end position="122"/>
    </location>
</feature>
<feature type="compositionally biased region" description="Basic residues" evidence="1">
    <location>
        <begin position="186"/>
        <end position="197"/>
    </location>
</feature>
<feature type="compositionally biased region" description="Basic and acidic residues" evidence="1">
    <location>
        <begin position="290"/>
        <end position="311"/>
    </location>
</feature>
<sequence length="326" mass="35988">MWARVYRRLVEPQGFERQPGREWVENSGPRPQTSEPRAQTSDLRPQSPDLRPQTPDPRDQTSDPRPQSPEPRSQTPEPRALEPRPQTSEPRAQTPDLRAQSPDPRSQTSEVHQQPGTGTTGVSHGHLHLKLTLQESAHTKNSSQLWLSARLPGWDSICRSFPAAGVLVLGSWVLLLLNTDLPRMPGKGKKKKGKKGSQRPPTAYAARSPVVLGTLLTPGADPGSNSAESCREQPDQEDRYSEMDSAGSYDPYLDDHMGDTDYGETEECSDICLQSESGSDCEEETPMEVEYPHRDLPSHSDTKSSHSKEPPAPKAPPRCELANRGG</sequence>
<dbReference type="EMBL" id="JAROKS010000021">
    <property type="protein sequence ID" value="KAK1790616.1"/>
    <property type="molecule type" value="Genomic_DNA"/>
</dbReference>
<accession>A0AAD8Z314</accession>